<keyword evidence="2" id="KW-1185">Reference proteome</keyword>
<evidence type="ECO:0000313" key="2">
    <source>
        <dbReference type="Proteomes" id="UP000606003"/>
    </source>
</evidence>
<dbReference type="Proteomes" id="UP000606003">
    <property type="component" value="Unassembled WGS sequence"/>
</dbReference>
<proteinExistence type="predicted"/>
<organism evidence="1 2">
    <name type="scientific">Hymenobacter armeniacus</name>
    <dbReference type="NCBI Taxonomy" id="2771358"/>
    <lineage>
        <taxon>Bacteria</taxon>
        <taxon>Pseudomonadati</taxon>
        <taxon>Bacteroidota</taxon>
        <taxon>Cytophagia</taxon>
        <taxon>Cytophagales</taxon>
        <taxon>Hymenobacteraceae</taxon>
        <taxon>Hymenobacter</taxon>
    </lineage>
</organism>
<evidence type="ECO:0000313" key="1">
    <source>
        <dbReference type="EMBL" id="MBD2721942.1"/>
    </source>
</evidence>
<accession>A0ABR8JPM2</accession>
<dbReference type="EMBL" id="JACXAC010000002">
    <property type="protein sequence ID" value="MBD2721942.1"/>
    <property type="molecule type" value="Genomic_DNA"/>
</dbReference>
<gene>
    <name evidence="1" type="ORF">IC234_07365</name>
</gene>
<sequence>MAALFGISLIACDSDKSSQQAVANAGEQAVTKDSVVAATPATTHLDACGERMKGFLRWYLNLVDYEKPHPEGSSVQFKIPITPETDSALAARIAPEQRSSTKYYQMDWRSVESYLAMLGKSGYFSKSYLQEKRASLLKRGKALDAAKMEDGEPEGFEADEVFWMMELYATSDIDKLRAYRASNAKTRDGIYELPVALPGDEKSSFILYTKKENDRCVIDSVARLYNGEYSSVGNK</sequence>
<name>A0ABR8JPM2_9BACT</name>
<evidence type="ECO:0008006" key="3">
    <source>
        <dbReference type="Google" id="ProtNLM"/>
    </source>
</evidence>
<reference evidence="1 2" key="1">
    <citation type="submission" date="2020-09" db="EMBL/GenBank/DDBJ databases">
        <authorList>
            <person name="Kim M.K."/>
        </authorList>
    </citation>
    <scope>NUCLEOTIDE SEQUENCE [LARGE SCALE GENOMIC DNA]</scope>
    <source>
        <strain evidence="1 2">BT189</strain>
    </source>
</reference>
<comment type="caution">
    <text evidence="1">The sequence shown here is derived from an EMBL/GenBank/DDBJ whole genome shotgun (WGS) entry which is preliminary data.</text>
</comment>
<protein>
    <recommendedName>
        <fullName evidence="3">Lipoprotein</fullName>
    </recommendedName>
</protein>